<dbReference type="AlphaFoldDB" id="A0A0L0UTA2"/>
<dbReference type="Gene3D" id="3.90.70.80">
    <property type="match status" value="1"/>
</dbReference>
<dbReference type="STRING" id="1165861.A0A0L0UTA2"/>
<gene>
    <name evidence="2" type="ORF">PSTG_16284</name>
</gene>
<dbReference type="EMBL" id="AJIL01000266">
    <property type="protein sequence ID" value="KNE90292.1"/>
    <property type="molecule type" value="Genomic_DNA"/>
</dbReference>
<keyword evidence="3" id="KW-1185">Reference proteome</keyword>
<feature type="region of interest" description="Disordered" evidence="1">
    <location>
        <begin position="1"/>
        <end position="31"/>
    </location>
</feature>
<evidence type="ECO:0000313" key="2">
    <source>
        <dbReference type="EMBL" id="KNE90292.1"/>
    </source>
</evidence>
<dbReference type="SUPFAM" id="SSF54001">
    <property type="entry name" value="Cysteine proteinases"/>
    <property type="match status" value="1"/>
</dbReference>
<accession>A0A0L0UTA2</accession>
<evidence type="ECO:0000256" key="1">
    <source>
        <dbReference type="SAM" id="MobiDB-lite"/>
    </source>
</evidence>
<evidence type="ECO:0008006" key="4">
    <source>
        <dbReference type="Google" id="ProtNLM"/>
    </source>
</evidence>
<name>A0A0L0UTA2_9BASI</name>
<dbReference type="Proteomes" id="UP000054564">
    <property type="component" value="Unassembled WGS sequence"/>
</dbReference>
<protein>
    <recommendedName>
        <fullName evidence="4">OTU domain-containing protein</fullName>
    </recommendedName>
</protein>
<proteinExistence type="predicted"/>
<reference evidence="3" key="1">
    <citation type="submission" date="2014-03" db="EMBL/GenBank/DDBJ databases">
        <title>The Genome Sequence of Puccinia striiformis f. sp. tritici PST-78.</title>
        <authorList>
            <consortium name="The Broad Institute Genome Sequencing Platform"/>
            <person name="Cuomo C."/>
            <person name="Hulbert S."/>
            <person name="Chen X."/>
            <person name="Walker B."/>
            <person name="Young S.K."/>
            <person name="Zeng Q."/>
            <person name="Gargeya S."/>
            <person name="Fitzgerald M."/>
            <person name="Haas B."/>
            <person name="Abouelleil A."/>
            <person name="Alvarado L."/>
            <person name="Arachchi H.M."/>
            <person name="Berlin A.M."/>
            <person name="Chapman S.B."/>
            <person name="Goldberg J."/>
            <person name="Griggs A."/>
            <person name="Gujja S."/>
            <person name="Hansen M."/>
            <person name="Howarth C."/>
            <person name="Imamovic A."/>
            <person name="Larimer J."/>
            <person name="McCowan C."/>
            <person name="Montmayeur A."/>
            <person name="Murphy C."/>
            <person name="Neiman D."/>
            <person name="Pearson M."/>
            <person name="Priest M."/>
            <person name="Roberts A."/>
            <person name="Saif S."/>
            <person name="Shea T."/>
            <person name="Sisk P."/>
            <person name="Sykes S."/>
            <person name="Wortman J."/>
            <person name="Nusbaum C."/>
            <person name="Birren B."/>
        </authorList>
    </citation>
    <scope>NUCLEOTIDE SEQUENCE [LARGE SCALE GENOMIC DNA]</scope>
    <source>
        <strain evidence="3">race PST-78</strain>
    </source>
</reference>
<organism evidence="2 3">
    <name type="scientific">Puccinia striiformis f. sp. tritici PST-78</name>
    <dbReference type="NCBI Taxonomy" id="1165861"/>
    <lineage>
        <taxon>Eukaryota</taxon>
        <taxon>Fungi</taxon>
        <taxon>Dikarya</taxon>
        <taxon>Basidiomycota</taxon>
        <taxon>Pucciniomycotina</taxon>
        <taxon>Pucciniomycetes</taxon>
        <taxon>Pucciniales</taxon>
        <taxon>Pucciniaceae</taxon>
        <taxon>Puccinia</taxon>
    </lineage>
</organism>
<comment type="caution">
    <text evidence="2">The sequence shown here is derived from an EMBL/GenBank/DDBJ whole genome shotgun (WGS) entry which is preliminary data.</text>
</comment>
<dbReference type="InterPro" id="IPR038765">
    <property type="entry name" value="Papain-like_cys_pep_sf"/>
</dbReference>
<dbReference type="CDD" id="cd22744">
    <property type="entry name" value="OTU"/>
    <property type="match status" value="1"/>
</dbReference>
<evidence type="ECO:0000313" key="3">
    <source>
        <dbReference type="Proteomes" id="UP000054564"/>
    </source>
</evidence>
<sequence length="261" mass="30512">MANIQHKVDKNLLNEKDEYKPTAQDEDRVETNQIDYRKEDLTDYSEDNDTERCNEWTIVNQRIRHLISHLHEVDGDGHCGFRAASVSMAEAEDGWLDVRKAMVDEMDTHEVYKNERYISYVADSIPFTRLRSNLNYFRSPARIYHWINFPCHGDLLADAYQRPVIHLSHPITNTYLPLSHGPNTNPPICLVYLEGKNHYNVFQFEGSIYPAPIISPGWFKWRSEAARGWEEIIQIIRDGWDRRFPHEAPGSPQILDITDTQ</sequence>
<dbReference type="OrthoDB" id="2379842at2759"/>